<reference evidence="2" key="1">
    <citation type="submission" date="2001-04" db="EMBL/GenBank/DDBJ databases">
        <title>Identification of mariner elements from the house fly (Musca domestica) and the German cockroach (Blattella germanica).</title>
        <authorList>
            <person name="Wei Y."/>
            <person name="Liu Z."/>
            <person name="Liu N."/>
        </authorList>
    </citation>
    <scope>NUCLEOTIDE SEQUENCE</scope>
</reference>
<evidence type="ECO:0000259" key="1">
    <source>
        <dbReference type="Pfam" id="PF17906"/>
    </source>
</evidence>
<dbReference type="Gene3D" id="3.30.420.10">
    <property type="entry name" value="Ribonuclease H-like superfamily/Ribonuclease H"/>
    <property type="match status" value="1"/>
</dbReference>
<reference evidence="2" key="2">
    <citation type="journal article" date="2004" name="Insect Mol. Biol.">
        <title>Identification of mariner elements from house flies (Musca domestica) and German cockroaches (Blattella germanica).</title>
        <authorList>
            <person name="Liu N."/>
            <person name="Pridgeon J.W."/>
            <person name="Wang H."/>
            <person name="Liu Z."/>
            <person name="Zhang L."/>
        </authorList>
    </citation>
    <scope>NUCLEOTIDE SEQUENCE</scope>
</reference>
<dbReference type="PANTHER" id="PTHR46060">
    <property type="entry name" value="MARINER MOS1 TRANSPOSASE-LIKE PROTEIN"/>
    <property type="match status" value="1"/>
</dbReference>
<dbReference type="Pfam" id="PF17906">
    <property type="entry name" value="HTH_48"/>
    <property type="match status" value="1"/>
</dbReference>
<dbReference type="InterPro" id="IPR036390">
    <property type="entry name" value="WH_DNA-bd_sf"/>
</dbReference>
<dbReference type="SUPFAM" id="SSF46785">
    <property type="entry name" value="Winged helix' DNA-binding domain"/>
    <property type="match status" value="1"/>
</dbReference>
<dbReference type="InterPro" id="IPR036397">
    <property type="entry name" value="RNaseH_sf"/>
</dbReference>
<dbReference type="EMBL" id="AF373028">
    <property type="protein sequence ID" value="AAK54758.1"/>
    <property type="molecule type" value="Genomic_DNA"/>
</dbReference>
<dbReference type="Gene3D" id="1.10.10.10">
    <property type="entry name" value="Winged helix-like DNA-binding domain superfamily/Winged helix DNA-binding domain"/>
    <property type="match status" value="1"/>
</dbReference>
<dbReference type="GO" id="GO:0031297">
    <property type="term" value="P:replication fork processing"/>
    <property type="evidence" value="ECO:0007669"/>
    <property type="project" value="TreeGrafter"/>
</dbReference>
<proteinExistence type="predicted"/>
<evidence type="ECO:0000313" key="2">
    <source>
        <dbReference type="EMBL" id="AAK54758.1"/>
    </source>
</evidence>
<dbReference type="GO" id="GO:0044547">
    <property type="term" value="F:DNA topoisomerase binding"/>
    <property type="evidence" value="ECO:0007669"/>
    <property type="project" value="TreeGrafter"/>
</dbReference>
<dbReference type="GO" id="GO:0000014">
    <property type="term" value="F:single-stranded DNA endodeoxyribonuclease activity"/>
    <property type="evidence" value="ECO:0007669"/>
    <property type="project" value="TreeGrafter"/>
</dbReference>
<dbReference type="GO" id="GO:0000793">
    <property type="term" value="C:condensed chromosome"/>
    <property type="evidence" value="ECO:0007669"/>
    <property type="project" value="TreeGrafter"/>
</dbReference>
<dbReference type="GO" id="GO:0003697">
    <property type="term" value="F:single-stranded DNA binding"/>
    <property type="evidence" value="ECO:0007669"/>
    <property type="project" value="TreeGrafter"/>
</dbReference>
<dbReference type="InterPro" id="IPR036388">
    <property type="entry name" value="WH-like_DNA-bd_sf"/>
</dbReference>
<protein>
    <submittedName>
        <fullName evidence="2">Mariner-like transposase</fullName>
    </submittedName>
</protein>
<dbReference type="AlphaFoldDB" id="Q967Q8"/>
<feature type="domain" description="Mos1 transposase HTH" evidence="1">
    <location>
        <begin position="8"/>
        <end position="57"/>
    </location>
</feature>
<dbReference type="GO" id="GO:0000729">
    <property type="term" value="P:DNA double-strand break processing"/>
    <property type="evidence" value="ECO:0007669"/>
    <property type="project" value="TreeGrafter"/>
</dbReference>
<dbReference type="GO" id="GO:0046975">
    <property type="term" value="F:histone H3K36 methyltransferase activity"/>
    <property type="evidence" value="ECO:0007669"/>
    <property type="project" value="TreeGrafter"/>
</dbReference>
<accession>Q967Q8</accession>
<dbReference type="GO" id="GO:0044774">
    <property type="term" value="P:mitotic DNA integrity checkpoint signaling"/>
    <property type="evidence" value="ECO:0007669"/>
    <property type="project" value="TreeGrafter"/>
</dbReference>
<dbReference type="GO" id="GO:0005634">
    <property type="term" value="C:nucleus"/>
    <property type="evidence" value="ECO:0007669"/>
    <property type="project" value="TreeGrafter"/>
</dbReference>
<dbReference type="GO" id="GO:0003690">
    <property type="term" value="F:double-stranded DNA binding"/>
    <property type="evidence" value="ECO:0007669"/>
    <property type="project" value="TreeGrafter"/>
</dbReference>
<dbReference type="GO" id="GO:0042800">
    <property type="term" value="F:histone H3K4 methyltransferase activity"/>
    <property type="evidence" value="ECO:0007669"/>
    <property type="project" value="TreeGrafter"/>
</dbReference>
<dbReference type="GO" id="GO:0006303">
    <property type="term" value="P:double-strand break repair via nonhomologous end joining"/>
    <property type="evidence" value="ECO:0007669"/>
    <property type="project" value="TreeGrafter"/>
</dbReference>
<name>Q967Q8_MUSDO</name>
<dbReference type="GO" id="GO:0015074">
    <property type="term" value="P:DNA integration"/>
    <property type="evidence" value="ECO:0007669"/>
    <property type="project" value="TreeGrafter"/>
</dbReference>
<sequence>MSSFVPNKEQTRTVLIFCFHLKKTAAESHRMLVEAFGEQVPTVKKCERWFQRFKSGDFDVDDKEHGKPPKRYEDAELQALLDEDDAQTQKQLAEQLEVSQQAVSNRLREMGKIQKVGRWVPHELNERQMERRKNTCEILLSRYKRKSFLHRIVTGDEKWIFFVSPKRKKSYVDPGQPATSTARPNRFGKKTMLCVWWDQSGVIYYELLKRGETVNTARYQQQLINLNRALQRKRPEYQKRQHRVIFLHDNAPSHTARAVRDTLETLNWEVLPHAAYSPDLAPSDYHLFASMGHALAEQRFDSYESVKKWLDEWFAAKDDEFYWRGIHKLPERWEKCVASDGKYFDK</sequence>
<dbReference type="PANTHER" id="PTHR46060:SF2">
    <property type="entry name" value="HISTONE-LYSINE N-METHYLTRANSFERASE SETMAR"/>
    <property type="match status" value="1"/>
</dbReference>
<organism evidence="2">
    <name type="scientific">Musca domestica</name>
    <name type="common">House fly</name>
    <dbReference type="NCBI Taxonomy" id="7370"/>
    <lineage>
        <taxon>Eukaryota</taxon>
        <taxon>Metazoa</taxon>
        <taxon>Ecdysozoa</taxon>
        <taxon>Arthropoda</taxon>
        <taxon>Hexapoda</taxon>
        <taxon>Insecta</taxon>
        <taxon>Pterygota</taxon>
        <taxon>Neoptera</taxon>
        <taxon>Endopterygota</taxon>
        <taxon>Diptera</taxon>
        <taxon>Brachycera</taxon>
        <taxon>Muscomorpha</taxon>
        <taxon>Muscoidea</taxon>
        <taxon>Muscidae</taxon>
        <taxon>Musca</taxon>
    </lineage>
</organism>
<dbReference type="Gene3D" id="1.10.10.1450">
    <property type="match status" value="1"/>
</dbReference>
<dbReference type="InterPro" id="IPR001888">
    <property type="entry name" value="Transposase_1"/>
</dbReference>
<dbReference type="GO" id="GO:0035861">
    <property type="term" value="C:site of double-strand break"/>
    <property type="evidence" value="ECO:0007669"/>
    <property type="project" value="TreeGrafter"/>
</dbReference>
<dbReference type="InterPro" id="IPR041426">
    <property type="entry name" value="Mos1_HTH"/>
</dbReference>
<dbReference type="Pfam" id="PF01359">
    <property type="entry name" value="Transposase_1"/>
    <property type="match status" value="1"/>
</dbReference>
<dbReference type="InterPro" id="IPR052709">
    <property type="entry name" value="Transposase-MT_Hybrid"/>
</dbReference>